<evidence type="ECO:0000313" key="6">
    <source>
        <dbReference type="EMBL" id="MDW6002657.1"/>
    </source>
</evidence>
<dbReference type="InterPro" id="IPR036390">
    <property type="entry name" value="WH_DNA-bd_sf"/>
</dbReference>
<dbReference type="PROSITE" id="PS50931">
    <property type="entry name" value="HTH_LYSR"/>
    <property type="match status" value="1"/>
</dbReference>
<dbReference type="Gene3D" id="3.40.190.10">
    <property type="entry name" value="Periplasmic binding protein-like II"/>
    <property type="match status" value="2"/>
</dbReference>
<evidence type="ECO:0000313" key="7">
    <source>
        <dbReference type="EMBL" id="SMS02816.1"/>
    </source>
</evidence>
<comment type="similarity">
    <text evidence="1">Belongs to the LysR transcriptional regulatory family.</text>
</comment>
<dbReference type="AlphaFoldDB" id="A0A1Y6IYW1"/>
<dbReference type="Pfam" id="PF00126">
    <property type="entry name" value="HTH_1"/>
    <property type="match status" value="1"/>
</dbReference>
<dbReference type="OrthoDB" id="5723059at2"/>
<keyword evidence="2" id="KW-0805">Transcription regulation</keyword>
<evidence type="ECO:0000313" key="9">
    <source>
        <dbReference type="Proteomes" id="UP001283366"/>
    </source>
</evidence>
<dbReference type="RefSeq" id="WP_087482823.1">
    <property type="nucleotide sequence ID" value="NZ_AP024883.1"/>
</dbReference>
<keyword evidence="3" id="KW-0238">DNA-binding</keyword>
<dbReference type="Pfam" id="PF03466">
    <property type="entry name" value="LysR_substrate"/>
    <property type="match status" value="1"/>
</dbReference>
<evidence type="ECO:0000259" key="5">
    <source>
        <dbReference type="PROSITE" id="PS50931"/>
    </source>
</evidence>
<sequence length="292" mass="31971">MANYQTLDLQALRTFVLGMELNNFALAAKRLHRSTSAVSAQLKKLEDQSGLTLVRKEGRHLFPTPAGEQLLSYARRLLALNDEAMQAIQAIDLAGQVRFAMQEDFAEGFLTRILGSFSRAHPLVQLSTTVARNSTLISGIREDQYDLALAWNGGAKTPYSETVAEIPLHWLGQPGFPVADILAQGKPLPLVMFAPPCQIRNNAIQALDAARIPWQVTYTSHSLHGIWAALEAGLGISARTALALPPSLTILNTLPPLPQLSVSLHQSREESPQPVKRLIEIIRQQLENIPAG</sequence>
<dbReference type="InterPro" id="IPR036388">
    <property type="entry name" value="WH-like_DNA-bd_sf"/>
</dbReference>
<dbReference type="EMBL" id="JAWRCO010000001">
    <property type="protein sequence ID" value="MDW6002657.1"/>
    <property type="molecule type" value="Genomic_DNA"/>
</dbReference>
<dbReference type="GO" id="GO:0003700">
    <property type="term" value="F:DNA-binding transcription factor activity"/>
    <property type="evidence" value="ECO:0007669"/>
    <property type="project" value="InterPro"/>
</dbReference>
<dbReference type="SUPFAM" id="SSF46785">
    <property type="entry name" value="Winged helix' DNA-binding domain"/>
    <property type="match status" value="1"/>
</dbReference>
<evidence type="ECO:0000256" key="4">
    <source>
        <dbReference type="ARBA" id="ARBA00023163"/>
    </source>
</evidence>
<dbReference type="PANTHER" id="PTHR30579">
    <property type="entry name" value="TRANSCRIPTIONAL REGULATOR"/>
    <property type="match status" value="1"/>
</dbReference>
<reference evidence="7 8" key="1">
    <citation type="submission" date="2017-05" db="EMBL/GenBank/DDBJ databases">
        <authorList>
            <person name="Song R."/>
            <person name="Chenine A.L."/>
            <person name="Ruprecht R.M."/>
        </authorList>
    </citation>
    <scope>NUCLEOTIDE SEQUENCE [LARGE SCALE GENOMIC DNA]</scope>
    <source>
        <strain evidence="7 8">CECT 7927</strain>
    </source>
</reference>
<gene>
    <name evidence="7" type="primary">gltC_5</name>
    <name evidence="6" type="ORF">SBX37_07280</name>
    <name evidence="7" type="ORF">VIM7927_04158</name>
</gene>
<keyword evidence="9" id="KW-1185">Reference proteome</keyword>
<dbReference type="GO" id="GO:0003677">
    <property type="term" value="F:DNA binding"/>
    <property type="evidence" value="ECO:0007669"/>
    <property type="project" value="UniProtKB-KW"/>
</dbReference>
<dbReference type="InterPro" id="IPR005119">
    <property type="entry name" value="LysR_subst-bd"/>
</dbReference>
<evidence type="ECO:0000313" key="8">
    <source>
        <dbReference type="Proteomes" id="UP000196125"/>
    </source>
</evidence>
<keyword evidence="4" id="KW-0804">Transcription</keyword>
<accession>A0A1Y6IYW1</accession>
<dbReference type="InterPro" id="IPR050176">
    <property type="entry name" value="LTTR"/>
</dbReference>
<dbReference type="PANTHER" id="PTHR30579:SF7">
    <property type="entry name" value="HTH-TYPE TRANSCRIPTIONAL REGULATOR LRHA-RELATED"/>
    <property type="match status" value="1"/>
</dbReference>
<dbReference type="Proteomes" id="UP000196125">
    <property type="component" value="Unassembled WGS sequence"/>
</dbReference>
<evidence type="ECO:0000256" key="2">
    <source>
        <dbReference type="ARBA" id="ARBA00023015"/>
    </source>
</evidence>
<reference evidence="6 9" key="2">
    <citation type="submission" date="2023-11" db="EMBL/GenBank/DDBJ databases">
        <title>Plant-associative lifestyle of Vibrio porteresiae and its evolutionary dynamics.</title>
        <authorList>
            <person name="Rameshkumar N."/>
            <person name="Kirti K."/>
        </authorList>
    </citation>
    <scope>NUCLEOTIDE SEQUENCE [LARGE SCALE GENOMIC DNA]</scope>
    <source>
        <strain evidence="6 9">MSSRF38</strain>
    </source>
</reference>
<protein>
    <submittedName>
        <fullName evidence="7">HTH-type transcriptional regulator GltC</fullName>
    </submittedName>
    <submittedName>
        <fullName evidence="6">LysR substrate-binding domain-containing protein</fullName>
    </submittedName>
</protein>
<dbReference type="EMBL" id="FXXI01000013">
    <property type="protein sequence ID" value="SMS02816.1"/>
    <property type="molecule type" value="Genomic_DNA"/>
</dbReference>
<dbReference type="Proteomes" id="UP001283366">
    <property type="component" value="Unassembled WGS sequence"/>
</dbReference>
<feature type="domain" description="HTH lysR-type" evidence="5">
    <location>
        <begin position="7"/>
        <end position="64"/>
    </location>
</feature>
<dbReference type="Gene3D" id="1.10.10.10">
    <property type="entry name" value="Winged helix-like DNA-binding domain superfamily/Winged helix DNA-binding domain"/>
    <property type="match status" value="1"/>
</dbReference>
<dbReference type="InterPro" id="IPR000847">
    <property type="entry name" value="LysR_HTH_N"/>
</dbReference>
<proteinExistence type="inferred from homology"/>
<dbReference type="SUPFAM" id="SSF53850">
    <property type="entry name" value="Periplasmic binding protein-like II"/>
    <property type="match status" value="1"/>
</dbReference>
<organism evidence="7 8">
    <name type="scientific">Vibrio mangrovi</name>
    <dbReference type="NCBI Taxonomy" id="474394"/>
    <lineage>
        <taxon>Bacteria</taxon>
        <taxon>Pseudomonadati</taxon>
        <taxon>Pseudomonadota</taxon>
        <taxon>Gammaproteobacteria</taxon>
        <taxon>Vibrionales</taxon>
        <taxon>Vibrionaceae</taxon>
        <taxon>Vibrio</taxon>
    </lineage>
</organism>
<name>A0A1Y6IYW1_9VIBR</name>
<evidence type="ECO:0000256" key="1">
    <source>
        <dbReference type="ARBA" id="ARBA00009437"/>
    </source>
</evidence>
<evidence type="ECO:0000256" key="3">
    <source>
        <dbReference type="ARBA" id="ARBA00023125"/>
    </source>
</evidence>